<reference evidence="3 4" key="1">
    <citation type="submission" date="2020-07" db="EMBL/GenBank/DDBJ databases">
        <title>Sequencing the genomes of 1000 actinobacteria strains.</title>
        <authorList>
            <person name="Klenk H.-P."/>
        </authorList>
    </citation>
    <scope>NUCLEOTIDE SEQUENCE [LARGE SCALE GENOMIC DNA]</scope>
    <source>
        <strain evidence="3 4">DSM 18965</strain>
    </source>
</reference>
<evidence type="ECO:0000259" key="2">
    <source>
        <dbReference type="Pfam" id="PF00582"/>
    </source>
</evidence>
<dbReference type="Pfam" id="PF00582">
    <property type="entry name" value="Usp"/>
    <property type="match status" value="2"/>
</dbReference>
<evidence type="ECO:0000256" key="1">
    <source>
        <dbReference type="ARBA" id="ARBA00008791"/>
    </source>
</evidence>
<gene>
    <name evidence="3" type="ORF">BKA08_003186</name>
</gene>
<dbReference type="InterPro" id="IPR006016">
    <property type="entry name" value="UspA"/>
</dbReference>
<keyword evidence="4" id="KW-1185">Reference proteome</keyword>
<dbReference type="SUPFAM" id="SSF52402">
    <property type="entry name" value="Adenine nucleotide alpha hydrolases-like"/>
    <property type="match status" value="2"/>
</dbReference>
<organism evidence="3 4">
    <name type="scientific">Nocardioides marinisabuli</name>
    <dbReference type="NCBI Taxonomy" id="419476"/>
    <lineage>
        <taxon>Bacteria</taxon>
        <taxon>Bacillati</taxon>
        <taxon>Actinomycetota</taxon>
        <taxon>Actinomycetes</taxon>
        <taxon>Propionibacteriales</taxon>
        <taxon>Nocardioidaceae</taxon>
        <taxon>Nocardioides</taxon>
    </lineage>
</organism>
<feature type="domain" description="UspA" evidence="2">
    <location>
        <begin position="9"/>
        <end position="143"/>
    </location>
</feature>
<dbReference type="PANTHER" id="PTHR46268:SF6">
    <property type="entry name" value="UNIVERSAL STRESS PROTEIN UP12"/>
    <property type="match status" value="1"/>
</dbReference>
<dbReference type="AlphaFoldDB" id="A0A7Y9F3H6"/>
<comment type="caution">
    <text evidence="3">The sequence shown here is derived from an EMBL/GenBank/DDBJ whole genome shotgun (WGS) entry which is preliminary data.</text>
</comment>
<dbReference type="PANTHER" id="PTHR46268">
    <property type="entry name" value="STRESS RESPONSE PROTEIN NHAX"/>
    <property type="match status" value="1"/>
</dbReference>
<proteinExistence type="inferred from homology"/>
<protein>
    <submittedName>
        <fullName evidence="3">Nucleotide-binding universal stress UspA family protein</fullName>
    </submittedName>
</protein>
<sequence length="302" mass="31796">MSQPDPGPVVLAVGDQPADAAMTFAVAEAQRLGCGVHVVHVVHSLPQGPELVLVQSVDVEAVGRQSLRDALERCRELAGEGTRVTGRLMIGTVVHELVAAVEDLDEPRVVVLQHRDLSRVRRLVSRSTTRGLAARLRVPLVSVPAGWTGPPQTPGGAVVTAGVDSPERSDAVLVAAVGAARAHGARLELLHSWGLPGFYDDPALARTHGEGVGRQEAQEIRERLDALAGEGALDLDGVEVSVEAYEEPTAERLVDASRTSCLLVLGKHDPLVPMGSHLGPVTGAVLHEAACPVLLVEPHRRG</sequence>
<comment type="similarity">
    <text evidence="1">Belongs to the universal stress protein A family.</text>
</comment>
<evidence type="ECO:0000313" key="4">
    <source>
        <dbReference type="Proteomes" id="UP000516957"/>
    </source>
</evidence>
<evidence type="ECO:0000313" key="3">
    <source>
        <dbReference type="EMBL" id="NYD58948.1"/>
    </source>
</evidence>
<dbReference type="InterPro" id="IPR014729">
    <property type="entry name" value="Rossmann-like_a/b/a_fold"/>
</dbReference>
<feature type="domain" description="UspA" evidence="2">
    <location>
        <begin position="160"/>
        <end position="296"/>
    </location>
</feature>
<dbReference type="Proteomes" id="UP000516957">
    <property type="component" value="Unassembled WGS sequence"/>
</dbReference>
<name>A0A7Y9F3H6_9ACTN</name>
<dbReference type="RefSeq" id="WP_179616478.1">
    <property type="nucleotide sequence ID" value="NZ_CP059163.1"/>
</dbReference>
<dbReference type="Gene3D" id="3.40.50.620">
    <property type="entry name" value="HUPs"/>
    <property type="match status" value="2"/>
</dbReference>
<dbReference type="EMBL" id="JACCBE010000001">
    <property type="protein sequence ID" value="NYD58948.1"/>
    <property type="molecule type" value="Genomic_DNA"/>
</dbReference>
<accession>A0A7Y9F3H6</accession>